<dbReference type="EMBL" id="AMFJ01021635">
    <property type="protein sequence ID" value="EKD66374.1"/>
    <property type="molecule type" value="Genomic_DNA"/>
</dbReference>
<dbReference type="AlphaFoldDB" id="K2BVT5"/>
<organism evidence="1">
    <name type="scientific">uncultured bacterium</name>
    <name type="common">gcode 4</name>
    <dbReference type="NCBI Taxonomy" id="1234023"/>
    <lineage>
        <taxon>Bacteria</taxon>
        <taxon>environmental samples</taxon>
    </lineage>
</organism>
<proteinExistence type="predicted"/>
<comment type="caution">
    <text evidence="1">The sequence shown here is derived from an EMBL/GenBank/DDBJ whole genome shotgun (WGS) entry which is preliminary data.</text>
</comment>
<protein>
    <submittedName>
        <fullName evidence="1">Uncharacterized protein</fullName>
    </submittedName>
</protein>
<reference evidence="1" key="1">
    <citation type="journal article" date="2012" name="Science">
        <title>Fermentation, hydrogen, and sulfur metabolism in multiple uncultivated bacterial phyla.</title>
        <authorList>
            <person name="Wrighton K.C."/>
            <person name="Thomas B.C."/>
            <person name="Sharon I."/>
            <person name="Miller C.S."/>
            <person name="Castelle C.J."/>
            <person name="VerBerkmoes N.C."/>
            <person name="Wilkins M.J."/>
            <person name="Hettich R.L."/>
            <person name="Lipton M.S."/>
            <person name="Williams K.H."/>
            <person name="Long P.E."/>
            <person name="Banfield J.F."/>
        </authorList>
    </citation>
    <scope>NUCLEOTIDE SEQUENCE [LARGE SCALE GENOMIC DNA]</scope>
</reference>
<name>K2BVT5_9BACT</name>
<accession>K2BVT5</accession>
<gene>
    <name evidence="1" type="ORF">ACD_49C00049G0007</name>
</gene>
<evidence type="ECO:0000313" key="1">
    <source>
        <dbReference type="EMBL" id="EKD66374.1"/>
    </source>
</evidence>
<sequence>MFLKVWGKLNVWEDIAVGVRIWEGEMREILEGLIYI</sequence>